<evidence type="ECO:0000313" key="3">
    <source>
        <dbReference type="Proteomes" id="UP001287356"/>
    </source>
</evidence>
<feature type="region of interest" description="Disordered" evidence="1">
    <location>
        <begin position="108"/>
        <end position="149"/>
    </location>
</feature>
<organism evidence="2 3">
    <name type="scientific">Lasiosphaeria ovina</name>
    <dbReference type="NCBI Taxonomy" id="92902"/>
    <lineage>
        <taxon>Eukaryota</taxon>
        <taxon>Fungi</taxon>
        <taxon>Dikarya</taxon>
        <taxon>Ascomycota</taxon>
        <taxon>Pezizomycotina</taxon>
        <taxon>Sordariomycetes</taxon>
        <taxon>Sordariomycetidae</taxon>
        <taxon>Sordariales</taxon>
        <taxon>Lasiosphaeriaceae</taxon>
        <taxon>Lasiosphaeria</taxon>
    </lineage>
</organism>
<reference evidence="2" key="1">
    <citation type="journal article" date="2023" name="Mol. Phylogenet. Evol.">
        <title>Genome-scale phylogeny and comparative genomics of the fungal order Sordariales.</title>
        <authorList>
            <person name="Hensen N."/>
            <person name="Bonometti L."/>
            <person name="Westerberg I."/>
            <person name="Brannstrom I.O."/>
            <person name="Guillou S."/>
            <person name="Cros-Aarteil S."/>
            <person name="Calhoun S."/>
            <person name="Haridas S."/>
            <person name="Kuo A."/>
            <person name="Mondo S."/>
            <person name="Pangilinan J."/>
            <person name="Riley R."/>
            <person name="LaButti K."/>
            <person name="Andreopoulos B."/>
            <person name="Lipzen A."/>
            <person name="Chen C."/>
            <person name="Yan M."/>
            <person name="Daum C."/>
            <person name="Ng V."/>
            <person name="Clum A."/>
            <person name="Steindorff A."/>
            <person name="Ohm R.A."/>
            <person name="Martin F."/>
            <person name="Silar P."/>
            <person name="Natvig D.O."/>
            <person name="Lalanne C."/>
            <person name="Gautier V."/>
            <person name="Ament-Velasquez S.L."/>
            <person name="Kruys A."/>
            <person name="Hutchinson M.I."/>
            <person name="Powell A.J."/>
            <person name="Barry K."/>
            <person name="Miller A.N."/>
            <person name="Grigoriev I.V."/>
            <person name="Debuchy R."/>
            <person name="Gladieux P."/>
            <person name="Hiltunen Thoren M."/>
            <person name="Johannesson H."/>
        </authorList>
    </citation>
    <scope>NUCLEOTIDE SEQUENCE</scope>
    <source>
        <strain evidence="2">CBS 958.72</strain>
    </source>
</reference>
<protein>
    <submittedName>
        <fullName evidence="2">Uncharacterized protein</fullName>
    </submittedName>
</protein>
<feature type="compositionally biased region" description="Basic residues" evidence="1">
    <location>
        <begin position="140"/>
        <end position="149"/>
    </location>
</feature>
<gene>
    <name evidence="2" type="ORF">B0T24DRAFT_620089</name>
</gene>
<dbReference type="AlphaFoldDB" id="A0AAE0NB51"/>
<evidence type="ECO:0000313" key="2">
    <source>
        <dbReference type="EMBL" id="KAK3376920.1"/>
    </source>
</evidence>
<dbReference type="EMBL" id="JAULSN010000003">
    <property type="protein sequence ID" value="KAK3376920.1"/>
    <property type="molecule type" value="Genomic_DNA"/>
</dbReference>
<keyword evidence="3" id="KW-1185">Reference proteome</keyword>
<reference evidence="2" key="2">
    <citation type="submission" date="2023-06" db="EMBL/GenBank/DDBJ databases">
        <authorList>
            <consortium name="Lawrence Berkeley National Laboratory"/>
            <person name="Haridas S."/>
            <person name="Hensen N."/>
            <person name="Bonometti L."/>
            <person name="Westerberg I."/>
            <person name="Brannstrom I.O."/>
            <person name="Guillou S."/>
            <person name="Cros-Aarteil S."/>
            <person name="Calhoun S."/>
            <person name="Kuo A."/>
            <person name="Mondo S."/>
            <person name="Pangilinan J."/>
            <person name="Riley R."/>
            <person name="Labutti K."/>
            <person name="Andreopoulos B."/>
            <person name="Lipzen A."/>
            <person name="Chen C."/>
            <person name="Yanf M."/>
            <person name="Daum C."/>
            <person name="Ng V."/>
            <person name="Clum A."/>
            <person name="Steindorff A."/>
            <person name="Ohm R."/>
            <person name="Martin F."/>
            <person name="Silar P."/>
            <person name="Natvig D."/>
            <person name="Lalanne C."/>
            <person name="Gautier V."/>
            <person name="Ament-Velasquez S.L."/>
            <person name="Kruys A."/>
            <person name="Hutchinson M.I."/>
            <person name="Powell A.J."/>
            <person name="Barry K."/>
            <person name="Miller A.N."/>
            <person name="Grigoriev I.V."/>
            <person name="Debuchy R."/>
            <person name="Gladieux P."/>
            <person name="Thoren M.H."/>
            <person name="Johannesson H."/>
        </authorList>
    </citation>
    <scope>NUCLEOTIDE SEQUENCE</scope>
    <source>
        <strain evidence="2">CBS 958.72</strain>
    </source>
</reference>
<dbReference type="Proteomes" id="UP001287356">
    <property type="component" value="Unassembled WGS sequence"/>
</dbReference>
<sequence>MSKPTSPASASPRQPPCTRTLHELFMAHYPHWFLPKFKLWISDSPVAGRLVLVRYNGNRGSIDGYQVVATNQTPGHYASPPEKGFTTIRRNDPAVSLRVARPTFYIPAQDEPASREGSNADVNADAGPGTNKSSAIISKPRGRKPRKPFTAKLRIPTAISSVQMYFVLARAVTETETETDGTPAFDFL</sequence>
<name>A0AAE0NB51_9PEZI</name>
<accession>A0AAE0NB51</accession>
<comment type="caution">
    <text evidence="2">The sequence shown here is derived from an EMBL/GenBank/DDBJ whole genome shotgun (WGS) entry which is preliminary data.</text>
</comment>
<proteinExistence type="predicted"/>
<evidence type="ECO:0000256" key="1">
    <source>
        <dbReference type="SAM" id="MobiDB-lite"/>
    </source>
</evidence>